<dbReference type="Pfam" id="PF17820">
    <property type="entry name" value="PDZ_6"/>
    <property type="match status" value="1"/>
</dbReference>
<keyword evidence="2" id="KW-0378">Hydrolase</keyword>
<dbReference type="GO" id="GO:0016787">
    <property type="term" value="F:hydrolase activity"/>
    <property type="evidence" value="ECO:0007669"/>
    <property type="project" value="UniProtKB-KW"/>
</dbReference>
<reference evidence="2" key="1">
    <citation type="submission" date="2020-06" db="EMBL/GenBank/DDBJ databases">
        <title>Novel chitinolytic bacterium.</title>
        <authorList>
            <person name="Ungkulpasvich U."/>
            <person name="Kosugi A."/>
            <person name="Uke A."/>
        </authorList>
    </citation>
    <scope>NUCLEOTIDE SEQUENCE</scope>
    <source>
        <strain evidence="2">UUS1-1</strain>
    </source>
</reference>
<gene>
    <name evidence="2" type="primary">spoIVB</name>
    <name evidence="2" type="ORF">G5B42_09690</name>
</gene>
<feature type="domain" description="Peptidase S55" evidence="1">
    <location>
        <begin position="203"/>
        <end position="445"/>
    </location>
</feature>
<proteinExistence type="predicted"/>
<dbReference type="InterPro" id="IPR014219">
    <property type="entry name" value="SpoIVB"/>
</dbReference>
<dbReference type="InterPro" id="IPR041489">
    <property type="entry name" value="PDZ_6"/>
</dbReference>
<organism evidence="2 3">
    <name type="scientific">Capillibacterium thermochitinicola</name>
    <dbReference type="NCBI Taxonomy" id="2699427"/>
    <lineage>
        <taxon>Bacteria</taxon>
        <taxon>Bacillati</taxon>
        <taxon>Bacillota</taxon>
        <taxon>Capillibacterium</taxon>
    </lineage>
</organism>
<dbReference type="SMART" id="SM00228">
    <property type="entry name" value="PDZ"/>
    <property type="match status" value="1"/>
</dbReference>
<dbReference type="InterPro" id="IPR036034">
    <property type="entry name" value="PDZ_sf"/>
</dbReference>
<dbReference type="AlphaFoldDB" id="A0A8J6LNL3"/>
<dbReference type="Pfam" id="PF05580">
    <property type="entry name" value="Peptidase_S55"/>
    <property type="match status" value="1"/>
</dbReference>
<dbReference type="EMBL" id="JAAKDE010000023">
    <property type="protein sequence ID" value="MBA2133803.1"/>
    <property type="molecule type" value="Genomic_DNA"/>
</dbReference>
<name>A0A8J6LNL3_9FIRM</name>
<evidence type="ECO:0000259" key="1">
    <source>
        <dbReference type="PROSITE" id="PS51494"/>
    </source>
</evidence>
<dbReference type="InterPro" id="IPR009003">
    <property type="entry name" value="Peptidase_S1_PA"/>
</dbReference>
<dbReference type="InterPro" id="IPR001478">
    <property type="entry name" value="PDZ"/>
</dbReference>
<evidence type="ECO:0000313" key="2">
    <source>
        <dbReference type="EMBL" id="MBA2133803.1"/>
    </source>
</evidence>
<keyword evidence="3" id="KW-1185">Reference proteome</keyword>
<dbReference type="Proteomes" id="UP000657177">
    <property type="component" value="Unassembled WGS sequence"/>
</dbReference>
<dbReference type="RefSeq" id="WP_181340272.1">
    <property type="nucleotide sequence ID" value="NZ_JAAKDE010000023.1"/>
</dbReference>
<sequence>MPPRYRRPFTLGVALLFGIGLLLILPQAIQVQLFPSQLRIVPGQNFQLSLKKPFSIYLEANRLDGIIGANGRKELAKGQSGTCSQVMVRSEREGTGTLEFRLFGIPIRRVNLVVEKMPEVIPGGHAIGVLVAKEGVIVTGHLPVRDDTGKEFYPAAEAGVKVGDLLVAINGQVVHRIHEVDRIIQQEAAKGMPLRLTVLRGEQSLQLTIKPVKRTNRQDGTARYYLGLYVEDPAAGVGTLTYYNPKTNYYGALGHKIVGFSNQELPLAHGKIVAARITGINQGNRGEPGEKIGVFSGNSDIIGDIVGNTSIGIFGTLRQGLINPWYPRPIPVSTISQVQPGPAEMLTVVKGNEIRRFTIEIQKVYHQTSLRDKGMVIKVTDPELLSRTGGIIQGMSGSPIIQNGRLVGAITHVFVNDPTRGYAVFAEWMLQMEESLVGKFTPARDLAS</sequence>
<comment type="caution">
    <text evidence="2">The sequence shown here is derived from an EMBL/GenBank/DDBJ whole genome shotgun (WGS) entry which is preliminary data.</text>
</comment>
<dbReference type="SUPFAM" id="SSF50156">
    <property type="entry name" value="PDZ domain-like"/>
    <property type="match status" value="1"/>
</dbReference>
<protein>
    <submittedName>
        <fullName evidence="2">SpoIVB peptidase</fullName>
        <ecNumber evidence="2">3.4.21.116</ecNumber>
    </submittedName>
</protein>
<dbReference type="SUPFAM" id="SSF50494">
    <property type="entry name" value="Trypsin-like serine proteases"/>
    <property type="match status" value="1"/>
</dbReference>
<dbReference type="InterPro" id="IPR008763">
    <property type="entry name" value="Peptidase_S55"/>
</dbReference>
<dbReference type="EC" id="3.4.21.116" evidence="2"/>
<dbReference type="NCBIfam" id="TIGR02860">
    <property type="entry name" value="spore_IV_B"/>
    <property type="match status" value="1"/>
</dbReference>
<evidence type="ECO:0000313" key="3">
    <source>
        <dbReference type="Proteomes" id="UP000657177"/>
    </source>
</evidence>
<accession>A0A8J6LNL3</accession>
<dbReference type="Gene3D" id="2.30.42.10">
    <property type="match status" value="1"/>
</dbReference>
<dbReference type="PROSITE" id="PS51494">
    <property type="entry name" value="SPOIVB"/>
    <property type="match status" value="1"/>
</dbReference>